<dbReference type="SMART" id="SM00382">
    <property type="entry name" value="AAA"/>
    <property type="match status" value="1"/>
</dbReference>
<dbReference type="InterPro" id="IPR027785">
    <property type="entry name" value="UvrD-like_helicase_C"/>
</dbReference>
<dbReference type="EMBL" id="BAABJX010000057">
    <property type="protein sequence ID" value="GAA4847503.1"/>
    <property type="molecule type" value="Genomic_DNA"/>
</dbReference>
<dbReference type="Gene3D" id="2.30.30.940">
    <property type="match status" value="1"/>
</dbReference>
<sequence length="841" mass="94771">MEQLTGIVQRVTFHSEETGWSVLRVSPLDRPSEQITVTVHQAKIFAGATICFEGEWTHHPKYGEQFKATQTTEKKPASSSALEKYIGSGLIYGVGPKTAKKIVQHFGADTLRIFEEEIHRLTEVSGIARAKLVQIKEAWEEHRNIRDVMMFLQEHGISTLFAVKIFQQYGVKSIEIVSSNPYQLSRDIYGIGFFSADKVALSMGFAKDSPERIAAAIKHVLSSSREEGHCYLTLPQVIKGVQELLKEDYEDLVIQLLRTLEEANELRTRVVKEAAENITCYYSKSLFYDEAYTADKTKVLCKQTVNADDSRIRNWLDRYNHQQPFPLSDEQYEAVAQIVQHNMSILTGGPGCGKTTTTKTLVKLILAMGKKVLLAAPTGRAAQRMGEVIGMEAKTIHRLLEWNPAQGAFTKGEEDPLVADFVIIDECSMLDISLTASLLKAIPERTQLLMIGDVDQLPSVGAGNVLKDLIDSKAVPCFALTKVFRQAQESLIISNAHMINQGRTPKVESPIHTPTAWNDGTDCLFVDSEEATAEQSKFIHKISKTLKDTADTGNITVLEEEPGTYKTVDADRNYYMEDISEEELQQLRYQGHKAYTFTIPQRFMNANVQQLLHSKDDASALKTILGNIHPWSTLHYGFTASEMVLRLYQHTIAQKVNPDWEIQILSPMTRGSMGTRNLNTLIQEAYNPLGEGKRELKIGDRIYREGDRVIQKRNNYDLEVFNGDIGKILHADTQDFELTVIFGKGLDERLVTYKKDNLIELDLAYAITIHKSQGSEFDAVIIPVVTQHFTMLYRNLIYTGLTRAKKMAVFVGTRKALGIAVRNVDNRKRQTMLRELLGIRD</sequence>
<comment type="caution">
    <text evidence="4">The sequence shown here is derived from an EMBL/GenBank/DDBJ whole genome shotgun (WGS) entry which is preliminary data.</text>
</comment>
<evidence type="ECO:0000313" key="4">
    <source>
        <dbReference type="EMBL" id="GAA4847503.1"/>
    </source>
</evidence>
<dbReference type="CDD" id="cd17933">
    <property type="entry name" value="DEXSc_RecD-like"/>
    <property type="match status" value="1"/>
</dbReference>
<dbReference type="InterPro" id="IPR010994">
    <property type="entry name" value="RuvA_2-like"/>
</dbReference>
<dbReference type="Gene3D" id="1.10.10.2220">
    <property type="match status" value="1"/>
</dbReference>
<dbReference type="HAMAP" id="MF_01488">
    <property type="entry name" value="RecD2"/>
    <property type="match status" value="1"/>
</dbReference>
<protein>
    <recommendedName>
        <fullName evidence="3">AAA+ ATPase domain-containing protein</fullName>
    </recommendedName>
</protein>
<dbReference type="InterPro" id="IPR003593">
    <property type="entry name" value="AAA+_ATPase"/>
</dbReference>
<dbReference type="Pfam" id="PF14520">
    <property type="entry name" value="HHH_5"/>
    <property type="match status" value="1"/>
</dbReference>
<dbReference type="InterPro" id="IPR041451">
    <property type="entry name" value="RecD2_SH13"/>
</dbReference>
<dbReference type="Pfam" id="PF23139">
    <property type="entry name" value="OB_YrrC"/>
    <property type="match status" value="1"/>
</dbReference>
<dbReference type="RefSeq" id="WP_345374218.1">
    <property type="nucleotide sequence ID" value="NZ_BAABJX010000057.1"/>
</dbReference>
<organism evidence="4 5">
    <name type="scientific">Algivirga pacifica</name>
    <dbReference type="NCBI Taxonomy" id="1162670"/>
    <lineage>
        <taxon>Bacteria</taxon>
        <taxon>Pseudomonadati</taxon>
        <taxon>Bacteroidota</taxon>
        <taxon>Cytophagia</taxon>
        <taxon>Cytophagales</taxon>
        <taxon>Flammeovirgaceae</taxon>
        <taxon>Algivirga</taxon>
    </lineage>
</organism>
<dbReference type="Pfam" id="PF13538">
    <property type="entry name" value="UvrD_C_2"/>
    <property type="match status" value="1"/>
</dbReference>
<evidence type="ECO:0000256" key="1">
    <source>
        <dbReference type="ARBA" id="ARBA00022741"/>
    </source>
</evidence>
<dbReference type="SUPFAM" id="SSF52540">
    <property type="entry name" value="P-loop containing nucleoside triphosphate hydrolases"/>
    <property type="match status" value="2"/>
</dbReference>
<reference evidence="5" key="1">
    <citation type="journal article" date="2019" name="Int. J. Syst. Evol. Microbiol.">
        <title>The Global Catalogue of Microorganisms (GCM) 10K type strain sequencing project: providing services to taxonomists for standard genome sequencing and annotation.</title>
        <authorList>
            <consortium name="The Broad Institute Genomics Platform"/>
            <consortium name="The Broad Institute Genome Sequencing Center for Infectious Disease"/>
            <person name="Wu L."/>
            <person name="Ma J."/>
        </authorList>
    </citation>
    <scope>NUCLEOTIDE SEQUENCE [LARGE SCALE GENOMIC DNA]</scope>
    <source>
        <strain evidence="5">JCM 18326</strain>
    </source>
</reference>
<accession>A0ABP9DKM4</accession>
<evidence type="ECO:0000256" key="2">
    <source>
        <dbReference type="ARBA" id="ARBA00022840"/>
    </source>
</evidence>
<dbReference type="InterPro" id="IPR029493">
    <property type="entry name" value="RecD2-like_HHH"/>
</dbReference>
<dbReference type="InterPro" id="IPR050534">
    <property type="entry name" value="Coronavir_polyprotein_1ab"/>
</dbReference>
<dbReference type="Pfam" id="PF13245">
    <property type="entry name" value="AAA_19"/>
    <property type="match status" value="1"/>
</dbReference>
<evidence type="ECO:0000313" key="5">
    <source>
        <dbReference type="Proteomes" id="UP001500298"/>
    </source>
</evidence>
<keyword evidence="5" id="KW-1185">Reference proteome</keyword>
<dbReference type="CDD" id="cd18809">
    <property type="entry name" value="SF1_C_RecD"/>
    <property type="match status" value="1"/>
</dbReference>
<keyword evidence="2" id="KW-0067">ATP-binding</keyword>
<name>A0ABP9DKM4_9BACT</name>
<dbReference type="InterPro" id="IPR006345">
    <property type="entry name" value="RecD2"/>
</dbReference>
<gene>
    <name evidence="4" type="ORF">GCM10023331_35270</name>
</gene>
<dbReference type="Pfam" id="PF18335">
    <property type="entry name" value="SH3_13"/>
    <property type="match status" value="1"/>
</dbReference>
<dbReference type="Pfam" id="PF14490">
    <property type="entry name" value="HHH_RecD2"/>
    <property type="match status" value="1"/>
</dbReference>
<dbReference type="SUPFAM" id="SSF47781">
    <property type="entry name" value="RuvA domain 2-like"/>
    <property type="match status" value="1"/>
</dbReference>
<evidence type="ECO:0000259" key="3">
    <source>
        <dbReference type="SMART" id="SM00382"/>
    </source>
</evidence>
<dbReference type="InterPro" id="IPR027417">
    <property type="entry name" value="P-loop_NTPase"/>
</dbReference>
<dbReference type="InterPro" id="IPR055446">
    <property type="entry name" value="RecD2_N_OB"/>
</dbReference>
<dbReference type="PANTHER" id="PTHR43788">
    <property type="entry name" value="DNA2/NAM7 HELICASE FAMILY MEMBER"/>
    <property type="match status" value="1"/>
</dbReference>
<proteinExistence type="inferred from homology"/>
<dbReference type="Gene3D" id="3.40.50.300">
    <property type="entry name" value="P-loop containing nucleotide triphosphate hydrolases"/>
    <property type="match status" value="2"/>
</dbReference>
<feature type="domain" description="AAA+ ATPase" evidence="3">
    <location>
        <begin position="340"/>
        <end position="455"/>
    </location>
</feature>
<keyword evidence="1" id="KW-0547">Nucleotide-binding</keyword>
<dbReference type="PANTHER" id="PTHR43788:SF6">
    <property type="entry name" value="DNA HELICASE B"/>
    <property type="match status" value="1"/>
</dbReference>
<dbReference type="Proteomes" id="UP001500298">
    <property type="component" value="Unassembled WGS sequence"/>
</dbReference>
<dbReference type="Gene3D" id="1.10.150.20">
    <property type="entry name" value="5' to 3' exonuclease, C-terminal subdomain"/>
    <property type="match status" value="1"/>
</dbReference>